<evidence type="ECO:0000256" key="2">
    <source>
        <dbReference type="ARBA" id="ARBA00001946"/>
    </source>
</evidence>
<keyword evidence="5" id="KW-0479">Metal-binding</keyword>
<dbReference type="STRING" id="295108.HT99x_01453"/>
<evidence type="ECO:0000256" key="3">
    <source>
        <dbReference type="ARBA" id="ARBA00022598"/>
    </source>
</evidence>
<organism evidence="12">
    <name type="scientific">Candidatus Berkiella aquae</name>
    <dbReference type="NCBI Taxonomy" id="295108"/>
    <lineage>
        <taxon>Bacteria</taxon>
        <taxon>Pseudomonadati</taxon>
        <taxon>Pseudomonadota</taxon>
        <taxon>Gammaproteobacteria</taxon>
        <taxon>Candidatus Berkiellales</taxon>
        <taxon>Candidatus Berkiellaceae</taxon>
        <taxon>Candidatus Berkiella</taxon>
    </lineage>
</organism>
<evidence type="ECO:0000256" key="1">
    <source>
        <dbReference type="ARBA" id="ARBA00001936"/>
    </source>
</evidence>
<dbReference type="PANTHER" id="PTHR21621:SF4">
    <property type="entry name" value="GLUTATHIONE SYNTHETASE"/>
    <property type="match status" value="1"/>
</dbReference>
<sequence length="318" mass="36240">MTIKLCVVMDPINSIKTKKDTTFALMLEAQKRHWEIYYLEASQLFLADNQVNAIASKIRVKDSPVDFVEFLDEPRTTLLSEFDIVLMRKDPPFDVAYLYATYLLELAEREGCLILNRPRSIRDANEKLFTTWFSQCCPETLVTSQIHLVKQFIEKHHKIIIKPLHSMGGQGVLMANEGDLNLHAMVELLTHRGKYPIMAQRYISQISQSGDKRILLIDGEPYPYALARIPSKEDFRGNLASGAQGIKHELTARDRWLCEQVGPTLKEKGLFFVGLDVIGDFITEINVTSPTGVREVENLFNINIACVILDKLEKKIKS</sequence>
<evidence type="ECO:0000256" key="7">
    <source>
        <dbReference type="ARBA" id="ARBA00022840"/>
    </source>
</evidence>
<dbReference type="PROSITE" id="PS50975">
    <property type="entry name" value="ATP_GRASP"/>
    <property type="match status" value="1"/>
</dbReference>
<keyword evidence="8" id="KW-0460">Magnesium</keyword>
<comment type="similarity">
    <text evidence="10">Belongs to the prokaryotic GSH synthase family.</text>
</comment>
<keyword evidence="9" id="KW-0464">Manganese</keyword>
<dbReference type="NCBIfam" id="NF003573">
    <property type="entry name" value="PRK05246.1"/>
    <property type="match status" value="1"/>
</dbReference>
<evidence type="ECO:0000256" key="8">
    <source>
        <dbReference type="ARBA" id="ARBA00022842"/>
    </source>
</evidence>
<evidence type="ECO:0000256" key="9">
    <source>
        <dbReference type="ARBA" id="ARBA00023211"/>
    </source>
</evidence>
<dbReference type="AlphaFoldDB" id="A0A0Q9YKN6"/>
<gene>
    <name evidence="10 12" type="primary">gshB</name>
    <name evidence="13" type="ORF">HT99x_005345</name>
    <name evidence="12" type="ORF">HT99x_01453</name>
</gene>
<dbReference type="EC" id="6.3.2.3" evidence="10"/>
<comment type="cofactor">
    <cofactor evidence="1">
        <name>Mn(2+)</name>
        <dbReference type="ChEBI" id="CHEBI:29035"/>
    </cofactor>
</comment>
<feature type="domain" description="ATP-grasp" evidence="11">
    <location>
        <begin position="127"/>
        <end position="313"/>
    </location>
</feature>
<reference evidence="12" key="1">
    <citation type="submission" date="2015-09" db="EMBL/GenBank/DDBJ databases">
        <title>Draft Genome Sequences of Two Novel Amoeba-resistant Intranuclear Bacteria, Candidatus Berkiella cookevillensis and Candidatus Berkiella aquae.</title>
        <authorList>
            <person name="Mehari Y.T."/>
            <person name="Arivett B.A."/>
            <person name="Farone A.L."/>
            <person name="Gunderson J.H."/>
            <person name="Farone M.B."/>
        </authorList>
    </citation>
    <scope>NUCLEOTIDE SEQUENCE [LARGE SCALE GENOMIC DNA]</scope>
    <source>
        <strain evidence="12">HT99</strain>
    </source>
</reference>
<dbReference type="InterPro" id="IPR006284">
    <property type="entry name" value="Glut_synth_pro"/>
</dbReference>
<dbReference type="HAMAP" id="MF_00162">
    <property type="entry name" value="GSH_S"/>
    <property type="match status" value="1"/>
</dbReference>
<comment type="caution">
    <text evidence="12">The sequence shown here is derived from an EMBL/GenBank/DDBJ whole genome shotgun (WGS) entry which is preliminary data.</text>
</comment>
<reference evidence="13" key="2">
    <citation type="journal article" date="2016" name="Genome Announc.">
        <title>Draft Genome Sequences of Two Novel Amoeba-Resistant Intranuclear Bacteria, 'Candidatus Berkiella cookevillensis' and 'Candidatus Berkiella aquae'.</title>
        <authorList>
            <person name="Mehari Y.T."/>
            <person name="Arivett B.A."/>
            <person name="Farone A.L."/>
            <person name="Gunderson J.H."/>
            <person name="Farone M.B."/>
        </authorList>
    </citation>
    <scope>NUCLEOTIDE SEQUENCE</scope>
    <source>
        <strain evidence="13">HT99</strain>
    </source>
</reference>
<evidence type="ECO:0000313" key="12">
    <source>
        <dbReference type="EMBL" id="KRG21277.1"/>
    </source>
</evidence>
<name>A0A0Q9YKN6_9GAMM</name>
<accession>A0A0Q9YKN6</accession>
<dbReference type="SUPFAM" id="SSF56059">
    <property type="entry name" value="Glutathione synthetase ATP-binding domain-like"/>
    <property type="match status" value="1"/>
</dbReference>
<dbReference type="InterPro" id="IPR013815">
    <property type="entry name" value="ATP_grasp_subdomain_1"/>
</dbReference>
<dbReference type="GO" id="GO:0046872">
    <property type="term" value="F:metal ion binding"/>
    <property type="evidence" value="ECO:0007669"/>
    <property type="project" value="UniProtKB-KW"/>
</dbReference>
<dbReference type="InterPro" id="IPR004215">
    <property type="entry name" value="GSHS_N"/>
</dbReference>
<dbReference type="GO" id="GO:0005737">
    <property type="term" value="C:cytoplasm"/>
    <property type="evidence" value="ECO:0007669"/>
    <property type="project" value="TreeGrafter"/>
</dbReference>
<comment type="catalytic activity">
    <reaction evidence="10">
        <text>gamma-L-glutamyl-L-cysteine + glycine + ATP = glutathione + ADP + phosphate + H(+)</text>
        <dbReference type="Rhea" id="RHEA:13557"/>
        <dbReference type="ChEBI" id="CHEBI:15378"/>
        <dbReference type="ChEBI" id="CHEBI:30616"/>
        <dbReference type="ChEBI" id="CHEBI:43474"/>
        <dbReference type="ChEBI" id="CHEBI:57305"/>
        <dbReference type="ChEBI" id="CHEBI:57925"/>
        <dbReference type="ChEBI" id="CHEBI:58173"/>
        <dbReference type="ChEBI" id="CHEBI:456216"/>
        <dbReference type="EC" id="6.3.2.3"/>
    </reaction>
</comment>
<evidence type="ECO:0000313" key="14">
    <source>
        <dbReference type="Proteomes" id="UP000051497"/>
    </source>
</evidence>
<keyword evidence="3 10" id="KW-0436">Ligase</keyword>
<comment type="cofactor">
    <cofactor evidence="2">
        <name>Mg(2+)</name>
        <dbReference type="ChEBI" id="CHEBI:18420"/>
    </cofactor>
</comment>
<comment type="pathway">
    <text evidence="10">Sulfur metabolism; glutathione biosynthesis; glutathione from L-cysteine and L-glutamate: step 2/2.</text>
</comment>
<evidence type="ECO:0000256" key="10">
    <source>
        <dbReference type="HAMAP-Rule" id="MF_00162"/>
    </source>
</evidence>
<dbReference type="PANTHER" id="PTHR21621">
    <property type="entry name" value="RIBOSOMAL PROTEIN S6 MODIFICATION PROTEIN"/>
    <property type="match status" value="1"/>
</dbReference>
<dbReference type="Pfam" id="PF02951">
    <property type="entry name" value="GSH-S_N"/>
    <property type="match status" value="1"/>
</dbReference>
<dbReference type="RefSeq" id="WP_200957117.1">
    <property type="nucleotide sequence ID" value="NZ_LKAJ02000001.1"/>
</dbReference>
<dbReference type="EMBL" id="LKAJ02000001">
    <property type="protein sequence ID" value="MCS5710845.1"/>
    <property type="molecule type" value="Genomic_DNA"/>
</dbReference>
<dbReference type="InterPro" id="IPR011761">
    <property type="entry name" value="ATP-grasp"/>
</dbReference>
<dbReference type="GO" id="GO:0005524">
    <property type="term" value="F:ATP binding"/>
    <property type="evidence" value="ECO:0007669"/>
    <property type="project" value="UniProtKB-UniRule"/>
</dbReference>
<dbReference type="SUPFAM" id="SSF52440">
    <property type="entry name" value="PreATP-grasp domain"/>
    <property type="match status" value="1"/>
</dbReference>
<dbReference type="GO" id="GO:0004363">
    <property type="term" value="F:glutathione synthase activity"/>
    <property type="evidence" value="ECO:0007669"/>
    <property type="project" value="UniProtKB-UniRule"/>
</dbReference>
<dbReference type="EMBL" id="LKAJ01000005">
    <property type="protein sequence ID" value="KRG21277.1"/>
    <property type="molecule type" value="Genomic_DNA"/>
</dbReference>
<protein>
    <recommendedName>
        <fullName evidence="10">Glutathione synthetase</fullName>
        <ecNumber evidence="10">6.3.2.3</ecNumber>
    </recommendedName>
    <alternativeName>
        <fullName evidence="10">GSH synthetase</fullName>
        <shortName evidence="10">GSH-S</shortName>
        <shortName evidence="10">GSHase</shortName>
    </alternativeName>
    <alternativeName>
        <fullName evidence="10">Glutathione synthase</fullName>
    </alternativeName>
</protein>
<keyword evidence="7 10" id="KW-0067">ATP-binding</keyword>
<dbReference type="NCBIfam" id="TIGR01380">
    <property type="entry name" value="glut_syn"/>
    <property type="match status" value="1"/>
</dbReference>
<evidence type="ECO:0000256" key="6">
    <source>
        <dbReference type="ARBA" id="ARBA00022741"/>
    </source>
</evidence>
<keyword evidence="14" id="KW-1185">Reference proteome</keyword>
<dbReference type="InterPro" id="IPR004218">
    <property type="entry name" value="GSHS_ATP-bd"/>
</dbReference>
<keyword evidence="4 10" id="KW-0317">Glutathione biosynthesis</keyword>
<dbReference type="Proteomes" id="UP000051497">
    <property type="component" value="Unassembled WGS sequence"/>
</dbReference>
<keyword evidence="6 10" id="KW-0547">Nucleotide-binding</keyword>
<dbReference type="Gene3D" id="3.30.470.20">
    <property type="entry name" value="ATP-grasp fold, B domain"/>
    <property type="match status" value="1"/>
</dbReference>
<evidence type="ECO:0000256" key="4">
    <source>
        <dbReference type="ARBA" id="ARBA00022684"/>
    </source>
</evidence>
<evidence type="ECO:0000313" key="13">
    <source>
        <dbReference type="EMBL" id="MCS5710845.1"/>
    </source>
</evidence>
<dbReference type="InterPro" id="IPR016185">
    <property type="entry name" value="PreATP-grasp_dom_sf"/>
</dbReference>
<dbReference type="UniPathway" id="UPA00142">
    <property type="reaction ID" value="UER00210"/>
</dbReference>
<proteinExistence type="inferred from homology"/>
<dbReference type="PATRIC" id="fig|1590043.3.peg.1482"/>
<dbReference type="Gene3D" id="3.30.1490.20">
    <property type="entry name" value="ATP-grasp fold, A domain"/>
    <property type="match status" value="1"/>
</dbReference>
<reference evidence="13" key="3">
    <citation type="submission" date="2021-06" db="EMBL/GenBank/DDBJ databases">
        <title>Genomic Description and Analysis of Intracellular Bacteria, Candidatus Berkiella cookevillensis and Candidatus Berkiella aquae.</title>
        <authorList>
            <person name="Kidane D.T."/>
            <person name="Mehari Y.T."/>
            <person name="Rice F.C."/>
            <person name="Arivett B.A."/>
            <person name="Farone A.L."/>
            <person name="Berk S.G."/>
            <person name="Farone M.B."/>
        </authorList>
    </citation>
    <scope>NUCLEOTIDE SEQUENCE</scope>
    <source>
        <strain evidence="13">HT99</strain>
    </source>
</reference>
<dbReference type="Gene3D" id="3.40.50.20">
    <property type="match status" value="1"/>
</dbReference>
<evidence type="ECO:0000259" key="11">
    <source>
        <dbReference type="PROSITE" id="PS50975"/>
    </source>
</evidence>
<dbReference type="Pfam" id="PF02955">
    <property type="entry name" value="GSH-S_ATP"/>
    <property type="match status" value="1"/>
</dbReference>
<evidence type="ECO:0000256" key="5">
    <source>
        <dbReference type="ARBA" id="ARBA00022723"/>
    </source>
</evidence>